<dbReference type="InterPro" id="IPR014945">
    <property type="entry name" value="DUF1816"/>
</dbReference>
<dbReference type="EMBL" id="JAIHOM010000014">
    <property type="protein sequence ID" value="MCW6035456.1"/>
    <property type="molecule type" value="Genomic_DNA"/>
</dbReference>
<accession>A0ABT3L1T5</accession>
<sequence length="94" mass="10844">MKDTVVQILNFFGWAWWVEVKTENPRCTYYFGPFANQQEAQEMSSGYVDDLKDEGAQGISVYIQRMKPDDLTVFDELGETPDHERFPTLSGQLS</sequence>
<dbReference type="RefSeq" id="WP_265263142.1">
    <property type="nucleotide sequence ID" value="NZ_JAIHOM010000014.1"/>
</dbReference>
<evidence type="ECO:0000313" key="1">
    <source>
        <dbReference type="EMBL" id="MCW6035456.1"/>
    </source>
</evidence>
<reference evidence="1 2" key="1">
    <citation type="submission" date="2021-08" db="EMBL/GenBank/DDBJ databases">
        <title>Draft genome sequence of Spirulina subsalsa with high tolerance to salinity and hype-accumulation of phycocyanin.</title>
        <authorList>
            <person name="Pei H."/>
            <person name="Jiang L."/>
        </authorList>
    </citation>
    <scope>NUCLEOTIDE SEQUENCE [LARGE SCALE GENOMIC DNA]</scope>
    <source>
        <strain evidence="1 2">FACHB-351</strain>
    </source>
</reference>
<organism evidence="1 2">
    <name type="scientific">Spirulina subsalsa FACHB-351</name>
    <dbReference type="NCBI Taxonomy" id="234711"/>
    <lineage>
        <taxon>Bacteria</taxon>
        <taxon>Bacillati</taxon>
        <taxon>Cyanobacteriota</taxon>
        <taxon>Cyanophyceae</taxon>
        <taxon>Spirulinales</taxon>
        <taxon>Spirulinaceae</taxon>
        <taxon>Spirulina</taxon>
    </lineage>
</organism>
<name>A0ABT3L1T5_9CYAN</name>
<protein>
    <submittedName>
        <fullName evidence="1">DUF1816 domain-containing protein</fullName>
    </submittedName>
</protein>
<evidence type="ECO:0000313" key="2">
    <source>
        <dbReference type="Proteomes" id="UP001526426"/>
    </source>
</evidence>
<dbReference type="Pfam" id="PF08846">
    <property type="entry name" value="DUF1816"/>
    <property type="match status" value="1"/>
</dbReference>
<gene>
    <name evidence="1" type="ORF">K4A83_04080</name>
</gene>
<keyword evidence="2" id="KW-1185">Reference proteome</keyword>
<dbReference type="Proteomes" id="UP001526426">
    <property type="component" value="Unassembled WGS sequence"/>
</dbReference>
<proteinExistence type="predicted"/>
<comment type="caution">
    <text evidence="1">The sequence shown here is derived from an EMBL/GenBank/DDBJ whole genome shotgun (WGS) entry which is preliminary data.</text>
</comment>